<evidence type="ECO:0000313" key="2">
    <source>
        <dbReference type="Proteomes" id="UP001605036"/>
    </source>
</evidence>
<dbReference type="Proteomes" id="UP001605036">
    <property type="component" value="Unassembled WGS sequence"/>
</dbReference>
<gene>
    <name evidence="1" type="ORF">R1flu_013197</name>
</gene>
<accession>A0ABD1YCJ9</accession>
<keyword evidence="2" id="KW-1185">Reference proteome</keyword>
<proteinExistence type="predicted"/>
<comment type="caution">
    <text evidence="1">The sequence shown here is derived from an EMBL/GenBank/DDBJ whole genome shotgun (WGS) entry which is preliminary data.</text>
</comment>
<protein>
    <submittedName>
        <fullName evidence="1">Uncharacterized protein</fullName>
    </submittedName>
</protein>
<dbReference type="EMBL" id="JBHFFA010000004">
    <property type="protein sequence ID" value="KAL2628511.1"/>
    <property type="molecule type" value="Genomic_DNA"/>
</dbReference>
<dbReference type="AlphaFoldDB" id="A0ABD1YCJ9"/>
<name>A0ABD1YCJ9_9MARC</name>
<sequence length="93" mass="10613">MVGISRWTTSVKSHVVWSLAQRLRTQEVSTEDLRSGASVEFWRSRCASGVIRTLSSEQWLVQGSFVFEGFCLKRIGYSEGVGSIGRRYYCVYH</sequence>
<reference evidence="1 2" key="1">
    <citation type="submission" date="2024-09" db="EMBL/GenBank/DDBJ databases">
        <title>Chromosome-scale assembly of Riccia fluitans.</title>
        <authorList>
            <person name="Paukszto L."/>
            <person name="Sawicki J."/>
            <person name="Karawczyk K."/>
            <person name="Piernik-Szablinska J."/>
            <person name="Szczecinska M."/>
            <person name="Mazdziarz M."/>
        </authorList>
    </citation>
    <scope>NUCLEOTIDE SEQUENCE [LARGE SCALE GENOMIC DNA]</scope>
    <source>
        <strain evidence="1">Rf_01</strain>
        <tissue evidence="1">Aerial parts of the thallus</tissue>
    </source>
</reference>
<evidence type="ECO:0000313" key="1">
    <source>
        <dbReference type="EMBL" id="KAL2628511.1"/>
    </source>
</evidence>
<organism evidence="1 2">
    <name type="scientific">Riccia fluitans</name>
    <dbReference type="NCBI Taxonomy" id="41844"/>
    <lineage>
        <taxon>Eukaryota</taxon>
        <taxon>Viridiplantae</taxon>
        <taxon>Streptophyta</taxon>
        <taxon>Embryophyta</taxon>
        <taxon>Marchantiophyta</taxon>
        <taxon>Marchantiopsida</taxon>
        <taxon>Marchantiidae</taxon>
        <taxon>Marchantiales</taxon>
        <taxon>Ricciaceae</taxon>
        <taxon>Riccia</taxon>
    </lineage>
</organism>